<protein>
    <submittedName>
        <fullName evidence="8">Endothelin 2</fullName>
    </submittedName>
</protein>
<dbReference type="InterPro" id="IPR019764">
    <property type="entry name" value="Endothelin_toxin_CS"/>
</dbReference>
<name>A0A667XLB8_9TELE</name>
<evidence type="ECO:0000256" key="6">
    <source>
        <dbReference type="SAM" id="MobiDB-lite"/>
    </source>
</evidence>
<accession>A0A667XLB8</accession>
<dbReference type="GO" id="GO:0003100">
    <property type="term" value="P:regulation of systemic arterial blood pressure by endothelin"/>
    <property type="evidence" value="ECO:0007669"/>
    <property type="project" value="TreeGrafter"/>
</dbReference>
<dbReference type="GeneTree" id="ENSGT00950000183053"/>
<evidence type="ECO:0000313" key="8">
    <source>
        <dbReference type="Ensembl" id="ENSMMDP00005015028.1"/>
    </source>
</evidence>
<dbReference type="Pfam" id="PF00322">
    <property type="entry name" value="Endothelin"/>
    <property type="match status" value="1"/>
</dbReference>
<dbReference type="GO" id="GO:0005179">
    <property type="term" value="F:hormone activity"/>
    <property type="evidence" value="ECO:0007669"/>
    <property type="project" value="TreeGrafter"/>
</dbReference>
<evidence type="ECO:0000259" key="7">
    <source>
        <dbReference type="SMART" id="SM00272"/>
    </source>
</evidence>
<dbReference type="PROSITE" id="PS00270">
    <property type="entry name" value="ENDOTHELIN"/>
    <property type="match status" value="2"/>
</dbReference>
<dbReference type="SMART" id="SM00272">
    <property type="entry name" value="END"/>
    <property type="match status" value="2"/>
</dbReference>
<dbReference type="PANTHER" id="PTHR13874">
    <property type="entry name" value="ENDOTHELIN"/>
    <property type="match status" value="1"/>
</dbReference>
<dbReference type="InterPro" id="IPR020475">
    <property type="entry name" value="Endothelin"/>
</dbReference>
<evidence type="ECO:0000256" key="4">
    <source>
        <dbReference type="ARBA" id="ARBA00022858"/>
    </source>
</evidence>
<reference evidence="8" key="1">
    <citation type="submission" date="2019-06" db="EMBL/GenBank/DDBJ databases">
        <authorList>
            <consortium name="Wellcome Sanger Institute Data Sharing"/>
        </authorList>
    </citation>
    <scope>NUCLEOTIDE SEQUENCE [LARGE SCALE GENOMIC DNA]</scope>
</reference>
<feature type="domain" description="Endothelin-like toxin" evidence="7">
    <location>
        <begin position="72"/>
        <end position="93"/>
    </location>
</feature>
<dbReference type="InterPro" id="IPR001928">
    <property type="entry name" value="Endothln-like_toxin"/>
</dbReference>
<reference evidence="8" key="3">
    <citation type="submission" date="2025-09" db="UniProtKB">
        <authorList>
            <consortium name="Ensembl"/>
        </authorList>
    </citation>
    <scope>IDENTIFICATION</scope>
</reference>
<keyword evidence="9" id="KW-1185">Reference proteome</keyword>
<dbReference type="GO" id="GO:0031708">
    <property type="term" value="F:endothelin B receptor binding"/>
    <property type="evidence" value="ECO:0007669"/>
    <property type="project" value="TreeGrafter"/>
</dbReference>
<evidence type="ECO:0000256" key="3">
    <source>
        <dbReference type="ARBA" id="ARBA00022525"/>
    </source>
</evidence>
<comment type="subcellular location">
    <subcellularLocation>
        <location evidence="1">Secreted</location>
    </subcellularLocation>
</comment>
<comment type="similarity">
    <text evidence="2">Belongs to the endothelin/sarafotoxin family.</text>
</comment>
<keyword evidence="5" id="KW-0839">Vasoconstrictor</keyword>
<dbReference type="GO" id="GO:0005615">
    <property type="term" value="C:extracellular space"/>
    <property type="evidence" value="ECO:0007669"/>
    <property type="project" value="TreeGrafter"/>
</dbReference>
<dbReference type="Ensembl" id="ENSMMDT00005015435.1">
    <property type="protein sequence ID" value="ENSMMDP00005015028.1"/>
    <property type="gene ID" value="ENSMMDG00005007688.1"/>
</dbReference>
<dbReference type="Proteomes" id="UP000472263">
    <property type="component" value="Chromosome 11"/>
</dbReference>
<dbReference type="PRINTS" id="PR00365">
    <property type="entry name" value="ENDOTHELIN"/>
</dbReference>
<sequence length="167" mass="19317">MQQPLTYSQSPLHFFLIQYRAGFSLAEWQIKYFSLISRPVFIEKISIIDKVILSQPELPAQSPHPHHVRAKRCSCNSWLDKECIYFCHLDIIWVNTPSKILPYGLGSPLSRRRRSTNRCECANPADNTCSSFCLKSSVLQKEAVQSRQTEEQKEEVEEQRGRTSSLQ</sequence>
<evidence type="ECO:0000313" key="9">
    <source>
        <dbReference type="Proteomes" id="UP000472263"/>
    </source>
</evidence>
<reference evidence="8" key="2">
    <citation type="submission" date="2025-08" db="UniProtKB">
        <authorList>
            <consortium name="Ensembl"/>
        </authorList>
    </citation>
    <scope>IDENTIFICATION</scope>
</reference>
<dbReference type="InParanoid" id="A0A667XLB8"/>
<dbReference type="GO" id="GO:0014826">
    <property type="term" value="P:vein smooth muscle contraction"/>
    <property type="evidence" value="ECO:0007669"/>
    <property type="project" value="TreeGrafter"/>
</dbReference>
<evidence type="ECO:0000256" key="2">
    <source>
        <dbReference type="ARBA" id="ARBA00010959"/>
    </source>
</evidence>
<dbReference type="PANTHER" id="PTHR13874:SF9">
    <property type="entry name" value="ENDOTHELIN-2"/>
    <property type="match status" value="1"/>
</dbReference>
<feature type="region of interest" description="Disordered" evidence="6">
    <location>
        <begin position="143"/>
        <end position="167"/>
    </location>
</feature>
<dbReference type="GO" id="GO:0019229">
    <property type="term" value="P:regulation of vasoconstriction"/>
    <property type="evidence" value="ECO:0007669"/>
    <property type="project" value="InterPro"/>
</dbReference>
<evidence type="ECO:0000256" key="1">
    <source>
        <dbReference type="ARBA" id="ARBA00004613"/>
    </source>
</evidence>
<dbReference type="AlphaFoldDB" id="A0A667XLB8"/>
<organism evidence="8 9">
    <name type="scientific">Myripristis murdjan</name>
    <name type="common">pinecone soldierfish</name>
    <dbReference type="NCBI Taxonomy" id="586833"/>
    <lineage>
        <taxon>Eukaryota</taxon>
        <taxon>Metazoa</taxon>
        <taxon>Chordata</taxon>
        <taxon>Craniata</taxon>
        <taxon>Vertebrata</taxon>
        <taxon>Euteleostomi</taxon>
        <taxon>Actinopterygii</taxon>
        <taxon>Neopterygii</taxon>
        <taxon>Teleostei</taxon>
        <taxon>Neoteleostei</taxon>
        <taxon>Acanthomorphata</taxon>
        <taxon>Holocentriformes</taxon>
        <taxon>Holocentridae</taxon>
        <taxon>Myripristis</taxon>
    </lineage>
</organism>
<feature type="domain" description="Endothelin-like toxin" evidence="7">
    <location>
        <begin position="118"/>
        <end position="139"/>
    </location>
</feature>
<keyword evidence="3" id="KW-0964">Secreted</keyword>
<evidence type="ECO:0000256" key="5">
    <source>
        <dbReference type="ARBA" id="ARBA00023322"/>
    </source>
</evidence>
<proteinExistence type="inferred from homology"/>
<keyword evidence="4" id="KW-0838">Vasoactive</keyword>
<dbReference type="GO" id="GO:0006874">
    <property type="term" value="P:intracellular calcium ion homeostasis"/>
    <property type="evidence" value="ECO:0007669"/>
    <property type="project" value="TreeGrafter"/>
</dbReference>